<organism evidence="2 3">
    <name type="scientific">Alligator mississippiensis</name>
    <name type="common">American alligator</name>
    <dbReference type="NCBI Taxonomy" id="8496"/>
    <lineage>
        <taxon>Eukaryota</taxon>
        <taxon>Metazoa</taxon>
        <taxon>Chordata</taxon>
        <taxon>Craniata</taxon>
        <taxon>Vertebrata</taxon>
        <taxon>Euteleostomi</taxon>
        <taxon>Archelosauria</taxon>
        <taxon>Archosauria</taxon>
        <taxon>Crocodylia</taxon>
        <taxon>Alligatoridae</taxon>
        <taxon>Alligatorinae</taxon>
        <taxon>Alligator</taxon>
    </lineage>
</organism>
<dbReference type="Proteomes" id="UP000050525">
    <property type="component" value="Unassembled WGS sequence"/>
</dbReference>
<keyword evidence="1" id="KW-0472">Membrane</keyword>
<reference evidence="2 3" key="1">
    <citation type="journal article" date="2012" name="Genome Biol.">
        <title>Sequencing three crocodilian genomes to illuminate the evolution of archosaurs and amniotes.</title>
        <authorList>
            <person name="St John J.A."/>
            <person name="Braun E.L."/>
            <person name="Isberg S.R."/>
            <person name="Miles L.G."/>
            <person name="Chong A.Y."/>
            <person name="Gongora J."/>
            <person name="Dalzell P."/>
            <person name="Moran C."/>
            <person name="Bed'hom B."/>
            <person name="Abzhanov A."/>
            <person name="Burgess S.C."/>
            <person name="Cooksey A.M."/>
            <person name="Castoe T.A."/>
            <person name="Crawford N.G."/>
            <person name="Densmore L.D."/>
            <person name="Drew J.C."/>
            <person name="Edwards S.V."/>
            <person name="Faircloth B.C."/>
            <person name="Fujita M.K."/>
            <person name="Greenwold M.J."/>
            <person name="Hoffmann F.G."/>
            <person name="Howard J.M."/>
            <person name="Iguchi T."/>
            <person name="Janes D.E."/>
            <person name="Khan S.Y."/>
            <person name="Kohno S."/>
            <person name="de Koning A.J."/>
            <person name="Lance S.L."/>
            <person name="McCarthy F.M."/>
            <person name="McCormack J.E."/>
            <person name="Merchant M.E."/>
            <person name="Peterson D.G."/>
            <person name="Pollock D.D."/>
            <person name="Pourmand N."/>
            <person name="Raney B.J."/>
            <person name="Roessler K.A."/>
            <person name="Sanford J.R."/>
            <person name="Sawyer R.H."/>
            <person name="Schmidt C.J."/>
            <person name="Triplett E.W."/>
            <person name="Tuberville T.D."/>
            <person name="Venegas-Anaya M."/>
            <person name="Howard J.T."/>
            <person name="Jarvis E.D."/>
            <person name="Guillette L.J.Jr."/>
            <person name="Glenn T.C."/>
            <person name="Green R.E."/>
            <person name="Ray D.A."/>
        </authorList>
    </citation>
    <scope>NUCLEOTIDE SEQUENCE [LARGE SCALE GENOMIC DNA]</scope>
    <source>
        <strain evidence="2">KSC_2009_1</strain>
    </source>
</reference>
<keyword evidence="3" id="KW-1185">Reference proteome</keyword>
<evidence type="ECO:0000256" key="1">
    <source>
        <dbReference type="SAM" id="Phobius"/>
    </source>
</evidence>
<gene>
    <name evidence="2" type="ORF">Y1Q_0005497</name>
</gene>
<name>A0A151MER0_ALLMI</name>
<accession>A0A151MER0</accession>
<evidence type="ECO:0000313" key="3">
    <source>
        <dbReference type="Proteomes" id="UP000050525"/>
    </source>
</evidence>
<keyword evidence="1" id="KW-1133">Transmembrane helix</keyword>
<keyword evidence="1" id="KW-0812">Transmembrane</keyword>
<evidence type="ECO:0000313" key="2">
    <source>
        <dbReference type="EMBL" id="KYO23007.1"/>
    </source>
</evidence>
<sequence length="137" mass="15570">MEEECNSPGVVIQGSLAVFMIALAILNVCSLTALLLVAAFFWCRDWWKKLNGKKAKAAASIPKFKKKVKEANPFQLFHKKKKEAPPIPPHPVFMYMDPSELHPGPKFKTSPKPAYENTSDLYLVPQDEKEHIYEEVK</sequence>
<protein>
    <submittedName>
        <fullName evidence="2">Uncharacterized protein</fullName>
    </submittedName>
</protein>
<comment type="caution">
    <text evidence="2">The sequence shown here is derived from an EMBL/GenBank/DDBJ whole genome shotgun (WGS) entry which is preliminary data.</text>
</comment>
<feature type="transmembrane region" description="Helical" evidence="1">
    <location>
        <begin position="16"/>
        <end position="43"/>
    </location>
</feature>
<proteinExistence type="predicted"/>
<dbReference type="AlphaFoldDB" id="A0A151MER0"/>
<dbReference type="EMBL" id="AKHW03006215">
    <property type="protein sequence ID" value="KYO23007.1"/>
    <property type="molecule type" value="Genomic_DNA"/>
</dbReference>